<evidence type="ECO:0000313" key="2">
    <source>
        <dbReference type="EMBL" id="EPX61199.1"/>
    </source>
</evidence>
<sequence>MAPVGSGVNPLEPCRSEGLPPAGRQAPRVRPPGWFACPGGIPS</sequence>
<reference evidence="2" key="1">
    <citation type="submission" date="2013-05" db="EMBL/GenBank/DDBJ databases">
        <title>Genome assembly of Cystobacter fuscus DSM 2262.</title>
        <authorList>
            <person name="Sharma G."/>
            <person name="Khatri I."/>
            <person name="Kaur C."/>
            <person name="Mayilraj S."/>
            <person name="Subramanian S."/>
        </authorList>
    </citation>
    <scope>NUCLEOTIDE SEQUENCE [LARGE SCALE GENOMIC DNA]</scope>
    <source>
        <strain evidence="2">DSM 2262</strain>
    </source>
</reference>
<keyword evidence="3" id="KW-1185">Reference proteome</keyword>
<dbReference type="Proteomes" id="UP000011682">
    <property type="component" value="Unassembled WGS sequence"/>
</dbReference>
<evidence type="ECO:0000256" key="1">
    <source>
        <dbReference type="SAM" id="MobiDB-lite"/>
    </source>
</evidence>
<dbReference type="EMBL" id="ANAH02000010">
    <property type="protein sequence ID" value="EPX61199.1"/>
    <property type="molecule type" value="Genomic_DNA"/>
</dbReference>
<dbReference type="AlphaFoldDB" id="S9QIV9"/>
<evidence type="ECO:0000313" key="3">
    <source>
        <dbReference type="Proteomes" id="UP000011682"/>
    </source>
</evidence>
<proteinExistence type="predicted"/>
<name>S9QIV9_CYSF2</name>
<protein>
    <submittedName>
        <fullName evidence="2">Uncharacterized protein</fullName>
    </submittedName>
</protein>
<organism evidence="2 3">
    <name type="scientific">Cystobacter fuscus (strain ATCC 25194 / DSM 2262 / NBRC 100088 / M29)</name>
    <dbReference type="NCBI Taxonomy" id="1242864"/>
    <lineage>
        <taxon>Bacteria</taxon>
        <taxon>Pseudomonadati</taxon>
        <taxon>Myxococcota</taxon>
        <taxon>Myxococcia</taxon>
        <taxon>Myxococcales</taxon>
        <taxon>Cystobacterineae</taxon>
        <taxon>Archangiaceae</taxon>
        <taxon>Cystobacter</taxon>
    </lineage>
</organism>
<gene>
    <name evidence="2" type="ORF">D187_000982</name>
</gene>
<comment type="caution">
    <text evidence="2">The sequence shown here is derived from an EMBL/GenBank/DDBJ whole genome shotgun (WGS) entry which is preliminary data.</text>
</comment>
<feature type="region of interest" description="Disordered" evidence="1">
    <location>
        <begin position="1"/>
        <end position="43"/>
    </location>
</feature>
<accession>S9QIV9</accession>